<dbReference type="EMBL" id="VUJX02000008">
    <property type="protein sequence ID" value="KAL0932836.1"/>
    <property type="molecule type" value="Genomic_DNA"/>
</dbReference>
<dbReference type="Proteomes" id="UP000805649">
    <property type="component" value="Unassembled WGS sequence"/>
</dbReference>
<keyword evidence="2" id="KW-1185">Reference proteome</keyword>
<sequence length="311" mass="31689">MVHSYSLVIMLAVAMLGEAAVLSTPAHGTISSSLLSRQNKGGNGGGACLNKNLIQSNSDKTGQEPGTDGIKPGQAKSVTDPDNFINFCQGKTITNGAQITAGSCNGIPMGDIPALKNMVSAMITNPQPGEKVQAGQTFNISVQTSNLKAGNFVNPTTNYYTSPQALDDQGKIIGHCHVTVQDIGSLKSTTPPDPTKFAFFKGIDDAGNGKGLLQATVTGGLPAGTYRVCTMIAAQNHQPVAMPVAQRGAQDDCTKFEVVGNGNNNGANGNKNGANGAKDNNANKGDQAKAGKGSKKGGGKTGGAKKGGSKN</sequence>
<evidence type="ECO:0000313" key="2">
    <source>
        <dbReference type="Proteomes" id="UP000805649"/>
    </source>
</evidence>
<protein>
    <submittedName>
        <fullName evidence="1">Fungal transcriptional regulatory protein</fullName>
    </submittedName>
</protein>
<accession>A0ACC3YLR7</accession>
<name>A0ACC3YLR7_COLTU</name>
<organism evidence="1 2">
    <name type="scientific">Colletotrichum truncatum</name>
    <name type="common">Anthracnose fungus</name>
    <name type="synonym">Colletotrichum capsici</name>
    <dbReference type="NCBI Taxonomy" id="5467"/>
    <lineage>
        <taxon>Eukaryota</taxon>
        <taxon>Fungi</taxon>
        <taxon>Dikarya</taxon>
        <taxon>Ascomycota</taxon>
        <taxon>Pezizomycotina</taxon>
        <taxon>Sordariomycetes</taxon>
        <taxon>Hypocreomycetidae</taxon>
        <taxon>Glomerellales</taxon>
        <taxon>Glomerellaceae</taxon>
        <taxon>Colletotrichum</taxon>
        <taxon>Colletotrichum truncatum species complex</taxon>
    </lineage>
</organism>
<reference evidence="1 2" key="1">
    <citation type="journal article" date="2020" name="Phytopathology">
        <title>Genome Sequence Resources of Colletotrichum truncatum, C. plurivorum, C. musicola, and C. sojae: Four Species Pathogenic to Soybean (Glycine max).</title>
        <authorList>
            <person name="Rogerio F."/>
            <person name="Boufleur T.R."/>
            <person name="Ciampi-Guillardi M."/>
            <person name="Sukno S.A."/>
            <person name="Thon M.R."/>
            <person name="Massola Junior N.S."/>
            <person name="Baroncelli R."/>
        </authorList>
    </citation>
    <scope>NUCLEOTIDE SEQUENCE [LARGE SCALE GENOMIC DNA]</scope>
    <source>
        <strain evidence="1 2">CMES1059</strain>
    </source>
</reference>
<comment type="caution">
    <text evidence="1">The sequence shown here is derived from an EMBL/GenBank/DDBJ whole genome shotgun (WGS) entry which is preliminary data.</text>
</comment>
<proteinExistence type="predicted"/>
<evidence type="ECO:0000313" key="1">
    <source>
        <dbReference type="EMBL" id="KAL0932836.1"/>
    </source>
</evidence>
<gene>
    <name evidence="1" type="ORF">CTRU02_211799</name>
</gene>